<dbReference type="EMBL" id="JAEHOD010000032">
    <property type="protein sequence ID" value="KAG2443145.1"/>
    <property type="molecule type" value="Genomic_DNA"/>
</dbReference>
<accession>A0A835TPZ3</accession>
<name>A0A835TPZ3_9CHLO</name>
<feature type="compositionally biased region" description="Pro residues" evidence="1">
    <location>
        <begin position="570"/>
        <end position="585"/>
    </location>
</feature>
<feature type="signal peptide" evidence="2">
    <location>
        <begin position="1"/>
        <end position="21"/>
    </location>
</feature>
<feature type="region of interest" description="Disordered" evidence="1">
    <location>
        <begin position="772"/>
        <end position="969"/>
    </location>
</feature>
<keyword evidence="4" id="KW-1185">Reference proteome</keyword>
<organism evidence="3 4">
    <name type="scientific">Chlamydomonas schloesseri</name>
    <dbReference type="NCBI Taxonomy" id="2026947"/>
    <lineage>
        <taxon>Eukaryota</taxon>
        <taxon>Viridiplantae</taxon>
        <taxon>Chlorophyta</taxon>
        <taxon>core chlorophytes</taxon>
        <taxon>Chlorophyceae</taxon>
        <taxon>CS clade</taxon>
        <taxon>Chlamydomonadales</taxon>
        <taxon>Chlamydomonadaceae</taxon>
        <taxon>Chlamydomonas</taxon>
    </lineage>
</organism>
<dbReference type="Proteomes" id="UP000613740">
    <property type="component" value="Unassembled WGS sequence"/>
</dbReference>
<feature type="compositionally biased region" description="Low complexity" evidence="1">
    <location>
        <begin position="190"/>
        <end position="202"/>
    </location>
</feature>
<feature type="region of interest" description="Disordered" evidence="1">
    <location>
        <begin position="352"/>
        <end position="463"/>
    </location>
</feature>
<dbReference type="OrthoDB" id="550777at2759"/>
<evidence type="ECO:0000256" key="2">
    <source>
        <dbReference type="SAM" id="SignalP"/>
    </source>
</evidence>
<feature type="region of interest" description="Disordered" evidence="1">
    <location>
        <begin position="672"/>
        <end position="711"/>
    </location>
</feature>
<dbReference type="AlphaFoldDB" id="A0A835TPZ3"/>
<feature type="compositionally biased region" description="Gly residues" evidence="1">
    <location>
        <begin position="441"/>
        <end position="458"/>
    </location>
</feature>
<keyword evidence="2" id="KW-0732">Signal</keyword>
<feature type="compositionally biased region" description="Low complexity" evidence="1">
    <location>
        <begin position="930"/>
        <end position="950"/>
    </location>
</feature>
<protein>
    <submittedName>
        <fullName evidence="3">Uncharacterized protein</fullName>
    </submittedName>
</protein>
<feature type="chain" id="PRO_5032709721" evidence="2">
    <location>
        <begin position="22"/>
        <end position="969"/>
    </location>
</feature>
<feature type="compositionally biased region" description="Low complexity" evidence="1">
    <location>
        <begin position="294"/>
        <end position="339"/>
    </location>
</feature>
<feature type="region of interest" description="Disordered" evidence="1">
    <location>
        <begin position="564"/>
        <end position="592"/>
    </location>
</feature>
<feature type="compositionally biased region" description="Pro residues" evidence="1">
    <location>
        <begin position="677"/>
        <end position="694"/>
    </location>
</feature>
<comment type="caution">
    <text evidence="3">The sequence shown here is derived from an EMBL/GenBank/DDBJ whole genome shotgun (WGS) entry which is preliminary data.</text>
</comment>
<evidence type="ECO:0000313" key="4">
    <source>
        <dbReference type="Proteomes" id="UP000613740"/>
    </source>
</evidence>
<feature type="region of interest" description="Disordered" evidence="1">
    <location>
        <begin position="171"/>
        <end position="233"/>
    </location>
</feature>
<feature type="compositionally biased region" description="Gly residues" evidence="1">
    <location>
        <begin position="417"/>
        <end position="426"/>
    </location>
</feature>
<gene>
    <name evidence="3" type="ORF">HYH02_009556</name>
</gene>
<feature type="compositionally biased region" description="Gly residues" evidence="1">
    <location>
        <begin position="178"/>
        <end position="189"/>
    </location>
</feature>
<proteinExistence type="predicted"/>
<evidence type="ECO:0000256" key="1">
    <source>
        <dbReference type="SAM" id="MobiDB-lite"/>
    </source>
</evidence>
<feature type="compositionally biased region" description="Polar residues" evidence="1">
    <location>
        <begin position="364"/>
        <end position="400"/>
    </location>
</feature>
<feature type="compositionally biased region" description="Pro residues" evidence="1">
    <location>
        <begin position="823"/>
        <end position="835"/>
    </location>
</feature>
<sequence length="969" mass="96275">MLTPFIGVVAAVLLLPALVLVCVEKRRKKDATPLVGASMANRKAASAKGFQLDPLLQPEWQKNIALIRQKQGGMTVSLKHFARDGDGDAKPGAAAHMTAREQALEMVMRAPSATPDPHALPAYLMKQLGPRVPRRMSLAANAWSNNENEKADNRATAQTKYHTVSGAMVTEDVDGDVDSGGGGGGGGRAGDAMAAATEAAGAPKRTQLRFERWSQPSGLQQPEPAAAQLPAPPALEISSRSVLYDTSIMVRTRPGDDEDDSLQSRSSAPAAAVAATALAASASCSGANTPTSVSSRRLYHQQSQQQYLQQQQQQQRSPQLQERSSRNASGSANWGAAAALSSPQQPLAVKAVAPVPSGPGTPTAIASPSQVAISTSRRLHQQTFGDSGRGSSPATPTSAAGTGFSRHGSDALADAPGGSGGTGTGSAGTAPLTEEVTPLGSEGGASGGGAGPGNGGRGPAALRTAANMRGPSRLGTTLSSPQQPAVATGAVQWPSLAIDAAADEGAAAAAVSAAAAAAVAAAAASGGCVVVTTSPDERPYQPYPSAATAAAILHSSLMTPSLRTALGSAAPPPLGKAPDTGPPSAPVRAAAAGTVSHPPAFSLLGRGAGAAAAGGAAATVTGASPSAAAAAAGRTVDSPQARRASMFSLKSEFNELKEQFSSQSKLLVEQLAGGHEPAPPAPGPRPPRGMPPLPELGGDGGDGAIPLPAAAAPRVMPRRAVTLTSAATSAAAVAGGLRLGAGGSDAAIASAGSPGGMKGGISASGCLESGPAGVGGGRAAAAATDSPLQRQKSDAPVKTLHHGAYDQLQAMWLEHKQSQQQSAPPPSLQPAPSPPSHYSYRASEPNEPVSYQMLKQAAGSGEGSSRRLQPQPPAQPQMQASGPSPVPRPVHLPWSDSGEAAPRTSPSDGDRGSGGGGRPGPSSFTGAGPGMRSPAGAGGAAAASPSRTGRTPQRVPPGGSGLPPRPPAT</sequence>
<evidence type="ECO:0000313" key="3">
    <source>
        <dbReference type="EMBL" id="KAG2443145.1"/>
    </source>
</evidence>
<feature type="region of interest" description="Disordered" evidence="1">
    <location>
        <begin position="280"/>
        <end position="339"/>
    </location>
</feature>
<reference evidence="3" key="1">
    <citation type="journal article" date="2020" name="bioRxiv">
        <title>Comparative genomics of Chlamydomonas.</title>
        <authorList>
            <person name="Craig R.J."/>
            <person name="Hasan A.R."/>
            <person name="Ness R.W."/>
            <person name="Keightley P.D."/>
        </authorList>
    </citation>
    <scope>NUCLEOTIDE SEQUENCE</scope>
    <source>
        <strain evidence="3">CCAP 11/173</strain>
    </source>
</reference>
<feature type="compositionally biased region" description="Low complexity" evidence="1">
    <location>
        <begin position="219"/>
        <end position="229"/>
    </location>
</feature>